<evidence type="ECO:0000313" key="3">
    <source>
        <dbReference type="Proteomes" id="UP000292554"/>
    </source>
</evidence>
<reference evidence="2 3" key="1">
    <citation type="submission" date="2019-02" db="EMBL/GenBank/DDBJ databases">
        <title>Corallincola luteus sp. nov., a marine bacterium isolated from surface sediment of Bohai Sea in China.</title>
        <authorList>
            <person name="Ren Q."/>
        </authorList>
    </citation>
    <scope>NUCLEOTIDE SEQUENCE [LARGE SCALE GENOMIC DNA]</scope>
    <source>
        <strain evidence="2 3">DASS28</strain>
    </source>
</reference>
<keyword evidence="3" id="KW-1185">Reference proteome</keyword>
<accession>A0ABY2AQW4</accession>
<feature type="region of interest" description="Disordered" evidence="1">
    <location>
        <begin position="48"/>
        <end position="69"/>
    </location>
</feature>
<sequence length="125" mass="14672">MLQWLQYHAHHNWTPLNQLTKFKSPLLVKKKRCCLMFNWLKKSKKAPASGKIVRKRSGSGSVANTIKKPTEAENKLRRLGVLKQSEQDTVREIRKYIRNHPKQAAQLIKLWLEMAEQRARADKKD</sequence>
<evidence type="ECO:0000256" key="1">
    <source>
        <dbReference type="SAM" id="MobiDB-lite"/>
    </source>
</evidence>
<proteinExistence type="predicted"/>
<gene>
    <name evidence="2" type="ORF">EZV61_06495</name>
</gene>
<dbReference type="Proteomes" id="UP000292554">
    <property type="component" value="Unassembled WGS sequence"/>
</dbReference>
<comment type="caution">
    <text evidence="2">The sequence shown here is derived from an EMBL/GenBank/DDBJ whole genome shotgun (WGS) entry which is preliminary data.</text>
</comment>
<protein>
    <submittedName>
        <fullName evidence="2">Uncharacterized protein</fullName>
    </submittedName>
</protein>
<organism evidence="2 3">
    <name type="scientific">Corallincola luteus</name>
    <dbReference type="NCBI Taxonomy" id="1775177"/>
    <lineage>
        <taxon>Bacteria</taxon>
        <taxon>Pseudomonadati</taxon>
        <taxon>Pseudomonadota</taxon>
        <taxon>Gammaproteobacteria</taxon>
        <taxon>Alteromonadales</taxon>
        <taxon>Psychromonadaceae</taxon>
        <taxon>Corallincola</taxon>
    </lineage>
</organism>
<dbReference type="EMBL" id="SJXE01000001">
    <property type="protein sequence ID" value="TCI05576.1"/>
    <property type="molecule type" value="Genomic_DNA"/>
</dbReference>
<name>A0ABY2AQW4_9GAMM</name>
<evidence type="ECO:0000313" key="2">
    <source>
        <dbReference type="EMBL" id="TCI05576.1"/>
    </source>
</evidence>